<evidence type="ECO:0000256" key="2">
    <source>
        <dbReference type="ARBA" id="ARBA00023136"/>
    </source>
</evidence>
<evidence type="ECO:0000313" key="6">
    <source>
        <dbReference type="Proteomes" id="UP001329915"/>
    </source>
</evidence>
<feature type="transmembrane region" description="Helical" evidence="4">
    <location>
        <begin position="450"/>
        <end position="473"/>
    </location>
</feature>
<dbReference type="PANTHER" id="PTHR22550">
    <property type="entry name" value="SPORE GERMINATION PROTEIN"/>
    <property type="match status" value="1"/>
</dbReference>
<dbReference type="InterPro" id="IPR050768">
    <property type="entry name" value="UPF0353/GerABKA_families"/>
</dbReference>
<evidence type="ECO:0000313" key="5">
    <source>
        <dbReference type="EMBL" id="WRO23471.1"/>
    </source>
</evidence>
<dbReference type="Pfam" id="PF03323">
    <property type="entry name" value="GerA"/>
    <property type="match status" value="1"/>
</dbReference>
<feature type="transmembrane region" description="Helical" evidence="4">
    <location>
        <begin position="326"/>
        <end position="345"/>
    </location>
</feature>
<feature type="region of interest" description="Disordered" evidence="3">
    <location>
        <begin position="523"/>
        <end position="542"/>
    </location>
</feature>
<feature type="transmembrane region" description="Helical" evidence="4">
    <location>
        <begin position="422"/>
        <end position="443"/>
    </location>
</feature>
<dbReference type="GO" id="GO:0016020">
    <property type="term" value="C:membrane"/>
    <property type="evidence" value="ECO:0007669"/>
    <property type="project" value="InterPro"/>
</dbReference>
<dbReference type="AlphaFoldDB" id="A0AAU0UQT0"/>
<gene>
    <name evidence="5" type="ORF">MFMK1_003331</name>
</gene>
<keyword evidence="2 4" id="KW-0472">Membrane</keyword>
<dbReference type="PANTHER" id="PTHR22550:SF5">
    <property type="entry name" value="LEUCINE ZIPPER PROTEIN 4"/>
    <property type="match status" value="1"/>
</dbReference>
<protein>
    <submittedName>
        <fullName evidence="5">Spore germination protein</fullName>
    </submittedName>
</protein>
<keyword evidence="6" id="KW-1185">Reference proteome</keyword>
<feature type="transmembrane region" description="Helical" evidence="4">
    <location>
        <begin position="395"/>
        <end position="416"/>
    </location>
</feature>
<keyword evidence="4" id="KW-0812">Transmembrane</keyword>
<dbReference type="InterPro" id="IPR004995">
    <property type="entry name" value="Spore_Ger"/>
</dbReference>
<proteinExistence type="inferred from homology"/>
<evidence type="ECO:0000256" key="1">
    <source>
        <dbReference type="ARBA" id="ARBA00005278"/>
    </source>
</evidence>
<organism evidence="5 6">
    <name type="scientific">Metallumcola ferriviriculae</name>
    <dbReference type="NCBI Taxonomy" id="3039180"/>
    <lineage>
        <taxon>Bacteria</taxon>
        <taxon>Bacillati</taxon>
        <taxon>Bacillota</taxon>
        <taxon>Clostridia</taxon>
        <taxon>Neomoorellales</taxon>
        <taxon>Desulfitibacteraceae</taxon>
        <taxon>Metallumcola</taxon>
    </lineage>
</organism>
<accession>A0AAU0UQT0</accession>
<evidence type="ECO:0000256" key="3">
    <source>
        <dbReference type="SAM" id="MobiDB-lite"/>
    </source>
</evidence>
<name>A0AAU0UQT0_9FIRM</name>
<dbReference type="EMBL" id="CP121694">
    <property type="protein sequence ID" value="WRO23471.1"/>
    <property type="molecule type" value="Genomic_DNA"/>
</dbReference>
<sequence>MRRFIRPMDMNQWKEKRQEKAVKPVEIAVDLGQFFLEQDIKKNQQNFETIFRKCSDIVNRPFTVGGKDGLDAMLVYTDGLIDKDTINNFLMRSVMLMMGDKADELTKKNAFQLLKDSVISIGEVSVVKTIEEAVDKVLVGECIFMVDGHTEGLSLSVRGWQSRGITEPTTETVVRGPREGLTETLRFNTAMLRRKIKSPDLKIEVKVKGKFTKTDVAVCYISGLANQGVIHEVFQRLERIDIDGILESSYIEELIEDEPWSPFPQMEYTERPDVVAANLLEGRVAIMVDGTPFVLMVPTVFSQFIQSPEDYYQRFFLSSFFRIGRFLALNIALLLPSVYVASTTFHQEMIPTPLLISIASQREGVPFPALVEALIMELTFELLREAGVRLPRAVGQAVSIVGALVIGDAAVTAGIVSPAMVIVVAVTALASFSLPAFNMAITLRMLRFPIIILAGTLGFYGIMVALLAILIHLTGLRSFGVPYLAPVAPFRFSEWRDVLVRAPWWAMDYRPRSIEARDLKRQAEGLMPEPSQNKDEEEQADD</sequence>
<evidence type="ECO:0000256" key="4">
    <source>
        <dbReference type="SAM" id="Phobius"/>
    </source>
</evidence>
<keyword evidence="4" id="KW-1133">Transmembrane helix</keyword>
<dbReference type="GO" id="GO:0009847">
    <property type="term" value="P:spore germination"/>
    <property type="evidence" value="ECO:0007669"/>
    <property type="project" value="InterPro"/>
</dbReference>
<dbReference type="KEGG" id="dbc:MFMK1_003331"/>
<reference evidence="5 6" key="1">
    <citation type="submission" date="2023-04" db="EMBL/GenBank/DDBJ databases">
        <authorList>
            <person name="Hsu D."/>
        </authorList>
    </citation>
    <scope>NUCLEOTIDE SEQUENCE [LARGE SCALE GENOMIC DNA]</scope>
    <source>
        <strain evidence="5 6">MK1</strain>
    </source>
</reference>
<comment type="similarity">
    <text evidence="1">Belongs to the GerABKA family.</text>
</comment>
<dbReference type="PIRSF" id="PIRSF005690">
    <property type="entry name" value="GerBA"/>
    <property type="match status" value="1"/>
</dbReference>
<dbReference type="Proteomes" id="UP001329915">
    <property type="component" value="Chromosome"/>
</dbReference>